<feature type="domain" description="Transposase TnpC homeodomain" evidence="2">
    <location>
        <begin position="34"/>
        <end position="83"/>
    </location>
</feature>
<feature type="region of interest" description="Disordered" evidence="1">
    <location>
        <begin position="1"/>
        <end position="26"/>
    </location>
</feature>
<dbReference type="InterPro" id="IPR024463">
    <property type="entry name" value="Transposase_TnpC_homeodom"/>
</dbReference>
<dbReference type="RefSeq" id="WP_245323911.1">
    <property type="nucleotide sequence ID" value="NZ_FMAI01000041.1"/>
</dbReference>
<dbReference type="AlphaFoldDB" id="A0A1C3XT66"/>
<evidence type="ECO:0000256" key="1">
    <source>
        <dbReference type="SAM" id="MobiDB-lite"/>
    </source>
</evidence>
<name>A0A1C3XT66_9BRAD</name>
<gene>
    <name evidence="3" type="ORF">GA0061098_104122</name>
</gene>
<evidence type="ECO:0000313" key="3">
    <source>
        <dbReference type="EMBL" id="SCB55440.1"/>
    </source>
</evidence>
<organism evidence="3 4">
    <name type="scientific">Bradyrhizobium shewense</name>
    <dbReference type="NCBI Taxonomy" id="1761772"/>
    <lineage>
        <taxon>Bacteria</taxon>
        <taxon>Pseudomonadati</taxon>
        <taxon>Pseudomonadota</taxon>
        <taxon>Alphaproteobacteria</taxon>
        <taxon>Hyphomicrobiales</taxon>
        <taxon>Nitrobacteraceae</taxon>
        <taxon>Bradyrhizobium</taxon>
    </lineage>
</organism>
<feature type="compositionally biased region" description="Basic and acidic residues" evidence="1">
    <location>
        <begin position="1"/>
        <end position="10"/>
    </location>
</feature>
<dbReference type="GO" id="GO:0003677">
    <property type="term" value="F:DNA binding"/>
    <property type="evidence" value="ECO:0007669"/>
    <property type="project" value="UniProtKB-KW"/>
</dbReference>
<reference evidence="4" key="1">
    <citation type="submission" date="2016-08" db="EMBL/GenBank/DDBJ databases">
        <authorList>
            <person name="Varghese N."/>
            <person name="Submissions Spin"/>
        </authorList>
    </citation>
    <scope>NUCLEOTIDE SEQUENCE [LARGE SCALE GENOMIC DNA]</scope>
    <source>
        <strain evidence="4">ERR11</strain>
    </source>
</reference>
<evidence type="ECO:0000259" key="2">
    <source>
        <dbReference type="Pfam" id="PF13007"/>
    </source>
</evidence>
<dbReference type="Pfam" id="PF13007">
    <property type="entry name" value="LZ_Tnp_IS66"/>
    <property type="match status" value="1"/>
</dbReference>
<dbReference type="Proteomes" id="UP000199184">
    <property type="component" value="Unassembled WGS sequence"/>
</dbReference>
<evidence type="ECO:0000313" key="4">
    <source>
        <dbReference type="Proteomes" id="UP000199184"/>
    </source>
</evidence>
<proteinExistence type="predicted"/>
<accession>A0A1C3XT66</accession>
<protein>
    <submittedName>
        <fullName evidence="3">Transposase C of IS166 homeodomain-containing protein</fullName>
    </submittedName>
</protein>
<sequence length="94" mass="10399">MSIAALRDENEPQTQAALSEHQGALAASEEARRRLEIILGELRREKFGAKSEKLRPDQYHLPPEDLEIAQGILDAAQEAQSLAGADPLPRRRTS</sequence>
<keyword evidence="3" id="KW-0238">DNA-binding</keyword>
<dbReference type="EMBL" id="FMAI01000041">
    <property type="protein sequence ID" value="SCB55440.1"/>
    <property type="molecule type" value="Genomic_DNA"/>
</dbReference>
<keyword evidence="4" id="KW-1185">Reference proteome</keyword>
<keyword evidence="3" id="KW-0371">Homeobox</keyword>